<gene>
    <name evidence="2" type="ORF">H8S75_32185</name>
</gene>
<keyword evidence="3" id="KW-1185">Reference proteome</keyword>
<dbReference type="InterPro" id="IPR025669">
    <property type="entry name" value="AAA_dom"/>
</dbReference>
<dbReference type="RefSeq" id="WP_187024951.1">
    <property type="nucleotide sequence ID" value="NZ_JACOPB010000053.1"/>
</dbReference>
<feature type="domain" description="AAA" evidence="1">
    <location>
        <begin position="1"/>
        <end position="181"/>
    </location>
</feature>
<dbReference type="CDD" id="cd02042">
    <property type="entry name" value="ParAB_family"/>
    <property type="match status" value="1"/>
</dbReference>
<comment type="caution">
    <text evidence="2">The sequence shown here is derived from an EMBL/GenBank/DDBJ whole genome shotgun (WGS) entry which is preliminary data.</text>
</comment>
<evidence type="ECO:0000313" key="3">
    <source>
        <dbReference type="Proteomes" id="UP000634672"/>
    </source>
</evidence>
<reference evidence="2 3" key="1">
    <citation type="submission" date="2020-08" db="EMBL/GenBank/DDBJ databases">
        <title>Genome public.</title>
        <authorList>
            <person name="Liu C."/>
            <person name="Sun Q."/>
        </authorList>
    </citation>
    <scope>NUCLEOTIDE SEQUENCE [LARGE SCALE GENOMIC DNA]</scope>
    <source>
        <strain evidence="2 3">NSJ-66</strain>
    </source>
</reference>
<dbReference type="EMBL" id="JACOPB010000053">
    <property type="protein sequence ID" value="MBC5712559.1"/>
    <property type="molecule type" value="Genomic_DNA"/>
</dbReference>
<dbReference type="InterPro" id="IPR050678">
    <property type="entry name" value="DNA_Partitioning_ATPase"/>
</dbReference>
<dbReference type="Gene3D" id="3.40.50.300">
    <property type="entry name" value="P-loop containing nucleotide triphosphate hydrolases"/>
    <property type="match status" value="1"/>
</dbReference>
<evidence type="ECO:0000313" key="2">
    <source>
        <dbReference type="EMBL" id="MBC5712559.1"/>
    </source>
</evidence>
<proteinExistence type="predicted"/>
<sequence length="259" mass="29193">MRIISIINLKGGVGKTFTAVQIAYLLNRKYSARILLLDNDKQGNLSKAYSTYRRAGLCQTARLLMGLETAEMVRQRTEWDGIDIISANMSLLSATVQLQGEGALDQCSRYRSLQGASDEAGNLYDYVIIDNPPDIGLNVINALAVTDDVIVPIKIDQWALEGMDIITEQIEEIRSINPKINFTGALVTMYRNNDTNVSGVDWLKLDKVRLFNTCIRYSERAAESTFFQQPVQLYSPRSAVARSYRQFVEEYVQMIGEEK</sequence>
<accession>A0ABR7HH90</accession>
<dbReference type="Proteomes" id="UP000634672">
    <property type="component" value="Unassembled WGS sequence"/>
</dbReference>
<name>A0ABR7HH90_9FIRM</name>
<dbReference type="Pfam" id="PF13614">
    <property type="entry name" value="AAA_31"/>
    <property type="match status" value="1"/>
</dbReference>
<evidence type="ECO:0000259" key="1">
    <source>
        <dbReference type="Pfam" id="PF13614"/>
    </source>
</evidence>
<protein>
    <submittedName>
        <fullName evidence="2">ParA family protein</fullName>
    </submittedName>
</protein>
<organism evidence="2 3">
    <name type="scientific">Hungatella hominis</name>
    <dbReference type="NCBI Taxonomy" id="2763050"/>
    <lineage>
        <taxon>Bacteria</taxon>
        <taxon>Bacillati</taxon>
        <taxon>Bacillota</taxon>
        <taxon>Clostridia</taxon>
        <taxon>Lachnospirales</taxon>
        <taxon>Lachnospiraceae</taxon>
        <taxon>Hungatella</taxon>
    </lineage>
</organism>
<dbReference type="SUPFAM" id="SSF52540">
    <property type="entry name" value="P-loop containing nucleoside triphosphate hydrolases"/>
    <property type="match status" value="1"/>
</dbReference>
<dbReference type="PANTHER" id="PTHR13696:SF52">
    <property type="entry name" value="PARA FAMILY PROTEIN CT_582"/>
    <property type="match status" value="1"/>
</dbReference>
<dbReference type="PANTHER" id="PTHR13696">
    <property type="entry name" value="P-LOOP CONTAINING NUCLEOSIDE TRIPHOSPHATE HYDROLASE"/>
    <property type="match status" value="1"/>
</dbReference>
<dbReference type="InterPro" id="IPR027417">
    <property type="entry name" value="P-loop_NTPase"/>
</dbReference>